<protein>
    <submittedName>
        <fullName evidence="2">Helix-turn-helix domain-containing protein</fullName>
    </submittedName>
</protein>
<dbReference type="Gene3D" id="1.10.260.40">
    <property type="entry name" value="lambda repressor-like DNA-binding domains"/>
    <property type="match status" value="1"/>
</dbReference>
<dbReference type="EMBL" id="JBGEWD010000039">
    <property type="protein sequence ID" value="MEY8002010.1"/>
    <property type="molecule type" value="Genomic_DNA"/>
</dbReference>
<accession>A0ABV4BWY6</accession>
<dbReference type="CDD" id="cd00093">
    <property type="entry name" value="HTH_XRE"/>
    <property type="match status" value="1"/>
</dbReference>
<dbReference type="SUPFAM" id="SSF47413">
    <property type="entry name" value="lambda repressor-like DNA-binding domains"/>
    <property type="match status" value="1"/>
</dbReference>
<dbReference type="Pfam" id="PF01381">
    <property type="entry name" value="HTH_3"/>
    <property type="match status" value="1"/>
</dbReference>
<comment type="caution">
    <text evidence="2">The sequence shown here is derived from an EMBL/GenBank/DDBJ whole genome shotgun (WGS) entry which is preliminary data.</text>
</comment>
<proteinExistence type="predicted"/>
<keyword evidence="3" id="KW-1185">Reference proteome</keyword>
<dbReference type="PROSITE" id="PS50943">
    <property type="entry name" value="HTH_CROC1"/>
    <property type="match status" value="1"/>
</dbReference>
<name>A0ABV4BWY6_9CLOT</name>
<dbReference type="SMART" id="SM00530">
    <property type="entry name" value="HTH_XRE"/>
    <property type="match status" value="1"/>
</dbReference>
<feature type="domain" description="HTH cro/C1-type" evidence="1">
    <location>
        <begin position="10"/>
        <end position="65"/>
    </location>
</feature>
<reference evidence="2 3" key="1">
    <citation type="submission" date="2024-08" db="EMBL/GenBank/DDBJ databases">
        <title>Clostridium lapicellarii sp. nov., and Clostridium renhuaiense sp. nov., two species isolated from the mud in a fermentation cellar used for producing sauce-flavour Chinese liquors.</title>
        <authorList>
            <person name="Yang F."/>
            <person name="Wang H."/>
            <person name="Chen L.Q."/>
            <person name="Zhou N."/>
            <person name="Lu J.J."/>
            <person name="Pu X.X."/>
            <person name="Wan B."/>
            <person name="Wang L."/>
            <person name="Liu S.J."/>
        </authorList>
    </citation>
    <scope>NUCLEOTIDE SEQUENCE [LARGE SCALE GENOMIC DNA]</scope>
    <source>
        <strain evidence="2 3">MT-5</strain>
    </source>
</reference>
<dbReference type="InterPro" id="IPR010982">
    <property type="entry name" value="Lambda_DNA-bd_dom_sf"/>
</dbReference>
<gene>
    <name evidence="2" type="ORF">AB8U03_17840</name>
</gene>
<evidence type="ECO:0000313" key="2">
    <source>
        <dbReference type="EMBL" id="MEY8002010.1"/>
    </source>
</evidence>
<evidence type="ECO:0000259" key="1">
    <source>
        <dbReference type="PROSITE" id="PS50943"/>
    </source>
</evidence>
<sequence>MEISNLGLNIKKFRIEKGWNLKKLKEESGIGYATLHDIESGKTQNLNSSNIEKVAAALGKTTDELLGVEVEIIEKQVGDLEETIKAILSSDELTIDGENITNDEKAEIYDLIAFEINSVRRRRKSCRSNE</sequence>
<dbReference type="Proteomes" id="UP001564657">
    <property type="component" value="Unassembled WGS sequence"/>
</dbReference>
<evidence type="ECO:0000313" key="3">
    <source>
        <dbReference type="Proteomes" id="UP001564657"/>
    </source>
</evidence>
<dbReference type="InterPro" id="IPR001387">
    <property type="entry name" value="Cro/C1-type_HTH"/>
</dbReference>
<dbReference type="RefSeq" id="WP_369705908.1">
    <property type="nucleotide sequence ID" value="NZ_JBGEWD010000039.1"/>
</dbReference>
<organism evidence="2 3">
    <name type="scientific">Clostridium moutaii</name>
    <dbReference type="NCBI Taxonomy" id="3240932"/>
    <lineage>
        <taxon>Bacteria</taxon>
        <taxon>Bacillati</taxon>
        <taxon>Bacillota</taxon>
        <taxon>Clostridia</taxon>
        <taxon>Eubacteriales</taxon>
        <taxon>Clostridiaceae</taxon>
        <taxon>Clostridium</taxon>
    </lineage>
</organism>